<dbReference type="AlphaFoldDB" id="A0A1I3XS89"/>
<dbReference type="OrthoDB" id="8448203at2"/>
<keyword evidence="2" id="KW-1185">Reference proteome</keyword>
<protein>
    <submittedName>
        <fullName evidence="1">Uncharacterized protein</fullName>
    </submittedName>
</protein>
<evidence type="ECO:0000313" key="2">
    <source>
        <dbReference type="Proteomes" id="UP000199473"/>
    </source>
</evidence>
<accession>A0A1I3XS89</accession>
<evidence type="ECO:0000313" key="1">
    <source>
        <dbReference type="EMBL" id="SFK22392.1"/>
    </source>
</evidence>
<dbReference type="RefSeq" id="WP_092955263.1">
    <property type="nucleotide sequence ID" value="NZ_FOSQ01000001.1"/>
</dbReference>
<sequence length="101" mass="11083">MLIRITGAGEAMLVDPEDFRRFSIRFDAGARGSEPAEAALARLARPDGEAAWVCPEALRRLSPCGEDVEWRQGVARMVAFAETRGWVDQAGRVRAHIETSA</sequence>
<gene>
    <name evidence="1" type="ORF">SAMN02745775_101604</name>
</gene>
<organism evidence="1 2">
    <name type="scientific">Falsiroseomonas stagni DSM 19981</name>
    <dbReference type="NCBI Taxonomy" id="1123062"/>
    <lineage>
        <taxon>Bacteria</taxon>
        <taxon>Pseudomonadati</taxon>
        <taxon>Pseudomonadota</taxon>
        <taxon>Alphaproteobacteria</taxon>
        <taxon>Acetobacterales</taxon>
        <taxon>Roseomonadaceae</taxon>
        <taxon>Falsiroseomonas</taxon>
    </lineage>
</organism>
<dbReference type="STRING" id="1123062.SAMN02745775_101604"/>
<name>A0A1I3XS89_9PROT</name>
<reference evidence="1 2" key="1">
    <citation type="submission" date="2016-10" db="EMBL/GenBank/DDBJ databases">
        <authorList>
            <person name="de Groot N.N."/>
        </authorList>
    </citation>
    <scope>NUCLEOTIDE SEQUENCE [LARGE SCALE GENOMIC DNA]</scope>
    <source>
        <strain evidence="1 2">DSM 19981</strain>
    </source>
</reference>
<proteinExistence type="predicted"/>
<dbReference type="Proteomes" id="UP000199473">
    <property type="component" value="Unassembled WGS sequence"/>
</dbReference>
<dbReference type="EMBL" id="FOSQ01000001">
    <property type="protein sequence ID" value="SFK22392.1"/>
    <property type="molecule type" value="Genomic_DNA"/>
</dbReference>